<dbReference type="PANTHER" id="PTHR12879">
    <property type="entry name" value="SPHINGOLIPID DELTA 4 DESATURASE/C-4 HYDROXYLASE PROTEIN DES2"/>
    <property type="match status" value="1"/>
</dbReference>
<accession>A0A5S9IN19</accession>
<dbReference type="PANTHER" id="PTHR12879:SF8">
    <property type="entry name" value="SPHINGOLIPID DELTA(4)-DESATURASE DES1"/>
    <property type="match status" value="1"/>
</dbReference>
<reference evidence="3 4" key="1">
    <citation type="submission" date="2019-08" db="EMBL/GenBank/DDBJ databases">
        <title>Complete genome sequence of Candidatus Uab amorphum.</title>
        <authorList>
            <person name="Shiratori T."/>
            <person name="Suzuki S."/>
            <person name="Kakizawa Y."/>
            <person name="Ishida K."/>
        </authorList>
    </citation>
    <scope>NUCLEOTIDE SEQUENCE [LARGE SCALE GENOMIC DNA]</scope>
    <source>
        <strain evidence="3 4">SRT547</strain>
    </source>
</reference>
<feature type="transmembrane region" description="Helical" evidence="1">
    <location>
        <begin position="27"/>
        <end position="47"/>
    </location>
</feature>
<gene>
    <name evidence="3" type="ORF">UABAM_03095</name>
</gene>
<organism evidence="3 4">
    <name type="scientific">Uabimicrobium amorphum</name>
    <dbReference type="NCBI Taxonomy" id="2596890"/>
    <lineage>
        <taxon>Bacteria</taxon>
        <taxon>Pseudomonadati</taxon>
        <taxon>Planctomycetota</taxon>
        <taxon>Candidatus Uabimicrobiia</taxon>
        <taxon>Candidatus Uabimicrobiales</taxon>
        <taxon>Candidatus Uabimicrobiaceae</taxon>
        <taxon>Candidatus Uabimicrobium</taxon>
    </lineage>
</organism>
<dbReference type="GO" id="GO:0042284">
    <property type="term" value="F:sphingolipid delta-4 desaturase activity"/>
    <property type="evidence" value="ECO:0007669"/>
    <property type="project" value="TreeGrafter"/>
</dbReference>
<feature type="domain" description="Fatty acid desaturase" evidence="2">
    <location>
        <begin position="56"/>
        <end position="290"/>
    </location>
</feature>
<proteinExistence type="predicted"/>
<feature type="transmembrane region" description="Helical" evidence="1">
    <location>
        <begin position="95"/>
        <end position="114"/>
    </location>
</feature>
<dbReference type="EMBL" id="AP019860">
    <property type="protein sequence ID" value="BBM84734.1"/>
    <property type="molecule type" value="Genomic_DNA"/>
</dbReference>
<dbReference type="OrthoDB" id="9792534at2"/>
<dbReference type="KEGG" id="uam:UABAM_03095"/>
<feature type="transmembrane region" description="Helical" evidence="1">
    <location>
        <begin position="53"/>
        <end position="74"/>
    </location>
</feature>
<evidence type="ECO:0000256" key="1">
    <source>
        <dbReference type="SAM" id="Phobius"/>
    </source>
</evidence>
<protein>
    <submittedName>
        <fullName evidence="3">Fatty acid desaturase</fullName>
    </submittedName>
</protein>
<sequence length="318" mass="36562">MDPCVAKLNIPQQQVQKLHQLHHGKTYLRIVIFIALYLSSAYGAYHFVLWMNVWWATLAMIPLYVIAAASLHGISLFTHEGVHGVLSNNKTWNHILSALCAMPVLQNFAAYRVLHLSHHRHLGLEGDPDHYKNYTSWSWLVFAMHWGRLILGYPAYITAIPILGFRQGTMKDRLYIVLELLAMTAVIYFVCISSLSWTLLLHMWLIPMIIINTMVNIRGMSQHTLLEHESDTIKGTRTILTNPITTFFMCNENYHLEHHLYPNIPWYNLPETHKQLKEDLTEKGAPYISSYFAFVYDFIVASIKRSPVGSVIVGKKSS</sequence>
<keyword evidence="4" id="KW-1185">Reference proteome</keyword>
<evidence type="ECO:0000313" key="4">
    <source>
        <dbReference type="Proteomes" id="UP000326354"/>
    </source>
</evidence>
<dbReference type="AlphaFoldDB" id="A0A5S9IN19"/>
<evidence type="ECO:0000259" key="2">
    <source>
        <dbReference type="Pfam" id="PF00487"/>
    </source>
</evidence>
<evidence type="ECO:0000313" key="3">
    <source>
        <dbReference type="EMBL" id="BBM84734.1"/>
    </source>
</evidence>
<feature type="transmembrane region" description="Helical" evidence="1">
    <location>
        <begin position="134"/>
        <end position="153"/>
    </location>
</feature>
<keyword evidence="1" id="KW-0472">Membrane</keyword>
<dbReference type="Proteomes" id="UP000326354">
    <property type="component" value="Chromosome"/>
</dbReference>
<dbReference type="GO" id="GO:0046513">
    <property type="term" value="P:ceramide biosynthetic process"/>
    <property type="evidence" value="ECO:0007669"/>
    <property type="project" value="TreeGrafter"/>
</dbReference>
<name>A0A5S9IN19_UABAM</name>
<dbReference type="InterPro" id="IPR005804">
    <property type="entry name" value="FA_desaturase_dom"/>
</dbReference>
<dbReference type="RefSeq" id="WP_151968868.1">
    <property type="nucleotide sequence ID" value="NZ_AP019860.1"/>
</dbReference>
<dbReference type="Pfam" id="PF00487">
    <property type="entry name" value="FA_desaturase"/>
    <property type="match status" value="1"/>
</dbReference>
<dbReference type="GO" id="GO:0016020">
    <property type="term" value="C:membrane"/>
    <property type="evidence" value="ECO:0007669"/>
    <property type="project" value="GOC"/>
</dbReference>
<keyword evidence="1" id="KW-1133">Transmembrane helix</keyword>
<feature type="transmembrane region" description="Helical" evidence="1">
    <location>
        <begin position="174"/>
        <end position="195"/>
    </location>
</feature>
<keyword evidence="1" id="KW-0812">Transmembrane</keyword>